<dbReference type="SUPFAM" id="SSF81321">
    <property type="entry name" value="Family A G protein-coupled receptor-like"/>
    <property type="match status" value="1"/>
</dbReference>
<protein>
    <submittedName>
        <fullName evidence="10">Neuropeptide CCHamide-1 receptor</fullName>
    </submittedName>
</protein>
<feature type="transmembrane region" description="Helical" evidence="8">
    <location>
        <begin position="245"/>
        <end position="267"/>
    </location>
</feature>
<feature type="transmembrane region" description="Helical" evidence="8">
    <location>
        <begin position="36"/>
        <end position="57"/>
    </location>
</feature>
<feature type="transmembrane region" description="Helical" evidence="8">
    <location>
        <begin position="287"/>
        <end position="313"/>
    </location>
</feature>
<evidence type="ECO:0000256" key="5">
    <source>
        <dbReference type="ARBA" id="ARBA00023136"/>
    </source>
</evidence>
<keyword evidence="6 10" id="KW-0675">Receptor</keyword>
<dbReference type="Gene3D" id="1.20.1070.10">
    <property type="entry name" value="Rhodopsin 7-helix transmembrane proteins"/>
    <property type="match status" value="1"/>
</dbReference>
<keyword evidence="5 8" id="KW-0472">Membrane</keyword>
<sequence length="396" mass="45028">MSSPQYSSFDYMSFPNLSYNGTCDDPDDNLNDITPFIISVLFIIGVLGNGSLICISIMHKDMRTPPNLLIINMSLGDLLLLIFTVPDVLAFYIVGGWIVPLFFCKTMKAVQNVSQGVSVFTFAALSYDRYEAISRPFSRRHTGWRQSGMRTLAIAATIWFISFLFSLPAMVMAYVANCGHCSLPFNENEMKIYQLVMFLAVYLIPFLAVFVFYTLTALVLIRDTGAIRGSMRGAADRRQSSRNRLAFVILLAAVLFFVLWLPYYVAALVFEFMSEFKINKFFSSYPIMYVLLDFTYLFPLLSSCTNPLLLYAVSSNYRRKLKAIFSGCPFFSKHQWNNAKTFTMTTLRTNSAGSNCNHRDFPANHEDLALSAQEQRRLMETQMYSVDRSKSSSNHI</sequence>
<reference evidence="10" key="1">
    <citation type="submission" date="2021-10" db="EMBL/GenBank/DDBJ databases">
        <title>Tropical sea cucumber genome reveals ecological adaptation and Cuvierian tubules defense mechanism.</title>
        <authorList>
            <person name="Chen T."/>
        </authorList>
    </citation>
    <scope>NUCLEOTIDE SEQUENCE</scope>
    <source>
        <strain evidence="10">Nanhai2018</strain>
        <tissue evidence="10">Muscle</tissue>
    </source>
</reference>
<dbReference type="PANTHER" id="PTHR45695">
    <property type="entry name" value="LEUCOKININ RECEPTOR-RELATED"/>
    <property type="match status" value="1"/>
</dbReference>
<dbReference type="Pfam" id="PF00001">
    <property type="entry name" value="7tm_1"/>
    <property type="match status" value="1"/>
</dbReference>
<evidence type="ECO:0000256" key="7">
    <source>
        <dbReference type="ARBA" id="ARBA00023224"/>
    </source>
</evidence>
<comment type="caution">
    <text evidence="10">The sequence shown here is derived from an EMBL/GenBank/DDBJ whole genome shotgun (WGS) entry which is preliminary data.</text>
</comment>
<keyword evidence="4" id="KW-0297">G-protein coupled receptor</keyword>
<evidence type="ECO:0000256" key="6">
    <source>
        <dbReference type="ARBA" id="ARBA00023170"/>
    </source>
</evidence>
<accession>A0A9Q1BLV2</accession>
<evidence type="ECO:0000259" key="9">
    <source>
        <dbReference type="PROSITE" id="PS50262"/>
    </source>
</evidence>
<dbReference type="EMBL" id="JAIZAY010000014">
    <property type="protein sequence ID" value="KAJ8028944.1"/>
    <property type="molecule type" value="Genomic_DNA"/>
</dbReference>
<dbReference type="OrthoDB" id="10049706at2759"/>
<comment type="subcellular location">
    <subcellularLocation>
        <location evidence="1">Membrane</location>
        <topology evidence="1">Multi-pass membrane protein</topology>
    </subcellularLocation>
</comment>
<proteinExistence type="predicted"/>
<organism evidence="10 11">
    <name type="scientific">Holothuria leucospilota</name>
    <name type="common">Black long sea cucumber</name>
    <name type="synonym">Mertensiothuria leucospilota</name>
    <dbReference type="NCBI Taxonomy" id="206669"/>
    <lineage>
        <taxon>Eukaryota</taxon>
        <taxon>Metazoa</taxon>
        <taxon>Echinodermata</taxon>
        <taxon>Eleutherozoa</taxon>
        <taxon>Echinozoa</taxon>
        <taxon>Holothuroidea</taxon>
        <taxon>Aspidochirotacea</taxon>
        <taxon>Aspidochirotida</taxon>
        <taxon>Holothuriidae</taxon>
        <taxon>Holothuria</taxon>
    </lineage>
</organism>
<dbReference type="AlphaFoldDB" id="A0A9Q1BLV2"/>
<dbReference type="InterPro" id="IPR017452">
    <property type="entry name" value="GPCR_Rhodpsn_7TM"/>
</dbReference>
<keyword evidence="11" id="KW-1185">Reference proteome</keyword>
<feature type="transmembrane region" description="Helical" evidence="8">
    <location>
        <begin position="109"/>
        <end position="130"/>
    </location>
</feature>
<evidence type="ECO:0000256" key="2">
    <source>
        <dbReference type="ARBA" id="ARBA00022692"/>
    </source>
</evidence>
<feature type="domain" description="G-protein coupled receptors family 1 profile" evidence="9">
    <location>
        <begin position="48"/>
        <end position="310"/>
    </location>
</feature>
<dbReference type="GO" id="GO:0005886">
    <property type="term" value="C:plasma membrane"/>
    <property type="evidence" value="ECO:0007669"/>
    <property type="project" value="TreeGrafter"/>
</dbReference>
<evidence type="ECO:0000256" key="3">
    <source>
        <dbReference type="ARBA" id="ARBA00022989"/>
    </source>
</evidence>
<dbReference type="PANTHER" id="PTHR45695:SF26">
    <property type="entry name" value="NEUROPEPTIDE CCHAMIDE-1 RECEPTOR"/>
    <property type="match status" value="1"/>
</dbReference>
<evidence type="ECO:0000313" key="10">
    <source>
        <dbReference type="EMBL" id="KAJ8028944.1"/>
    </source>
</evidence>
<feature type="transmembrane region" description="Helical" evidence="8">
    <location>
        <begin position="151"/>
        <end position="175"/>
    </location>
</feature>
<dbReference type="SMART" id="SM01381">
    <property type="entry name" value="7TM_GPCR_Srsx"/>
    <property type="match status" value="1"/>
</dbReference>
<feature type="transmembrane region" description="Helical" evidence="8">
    <location>
        <begin position="78"/>
        <end position="103"/>
    </location>
</feature>
<gene>
    <name evidence="10" type="ORF">HOLleu_28205</name>
</gene>
<evidence type="ECO:0000256" key="1">
    <source>
        <dbReference type="ARBA" id="ARBA00004141"/>
    </source>
</evidence>
<feature type="transmembrane region" description="Helical" evidence="8">
    <location>
        <begin position="195"/>
        <end position="221"/>
    </location>
</feature>
<evidence type="ECO:0000256" key="4">
    <source>
        <dbReference type="ARBA" id="ARBA00023040"/>
    </source>
</evidence>
<dbReference type="Proteomes" id="UP001152320">
    <property type="component" value="Chromosome 14"/>
</dbReference>
<dbReference type="PRINTS" id="PR00237">
    <property type="entry name" value="GPCRRHODOPSN"/>
</dbReference>
<evidence type="ECO:0000313" key="11">
    <source>
        <dbReference type="Proteomes" id="UP001152320"/>
    </source>
</evidence>
<dbReference type="PROSITE" id="PS50262">
    <property type="entry name" value="G_PROTEIN_RECEP_F1_2"/>
    <property type="match status" value="1"/>
</dbReference>
<dbReference type="InterPro" id="IPR000276">
    <property type="entry name" value="GPCR_Rhodpsn"/>
</dbReference>
<keyword evidence="7" id="KW-0807">Transducer</keyword>
<keyword evidence="2 8" id="KW-0812">Transmembrane</keyword>
<evidence type="ECO:0000256" key="8">
    <source>
        <dbReference type="SAM" id="Phobius"/>
    </source>
</evidence>
<name>A0A9Q1BLV2_HOLLE</name>
<keyword evidence="3 8" id="KW-1133">Transmembrane helix</keyword>
<dbReference type="GO" id="GO:0008188">
    <property type="term" value="F:neuropeptide receptor activity"/>
    <property type="evidence" value="ECO:0007669"/>
    <property type="project" value="TreeGrafter"/>
</dbReference>